<sequence>MSLFRGTAVRRTVRRGVGAVAVAVGLSALAVAVSPPQDSVRTEALTYGVNVREIFVLKVDVR</sequence>
<accession>A0A918T8H5</accession>
<reference evidence="1" key="1">
    <citation type="journal article" date="2014" name="Int. J. Syst. Evol. Microbiol.">
        <title>Complete genome sequence of Corynebacterium casei LMG S-19264T (=DSM 44701T), isolated from a smear-ripened cheese.</title>
        <authorList>
            <consortium name="US DOE Joint Genome Institute (JGI-PGF)"/>
            <person name="Walter F."/>
            <person name="Albersmeier A."/>
            <person name="Kalinowski J."/>
            <person name="Ruckert C."/>
        </authorList>
    </citation>
    <scope>NUCLEOTIDE SEQUENCE</scope>
    <source>
        <strain evidence="1">JCM 4518</strain>
    </source>
</reference>
<dbReference type="AlphaFoldDB" id="A0A918T8H5"/>
<dbReference type="EMBL" id="BMUL01000026">
    <property type="protein sequence ID" value="GHB09792.1"/>
    <property type="molecule type" value="Genomic_DNA"/>
</dbReference>
<evidence type="ECO:0000313" key="2">
    <source>
        <dbReference type="Proteomes" id="UP000644020"/>
    </source>
</evidence>
<protein>
    <submittedName>
        <fullName evidence="1">Uncharacterized protein</fullName>
    </submittedName>
</protein>
<comment type="caution">
    <text evidence="1">The sequence shown here is derived from an EMBL/GenBank/DDBJ whole genome shotgun (WGS) entry which is preliminary data.</text>
</comment>
<reference evidence="1" key="2">
    <citation type="submission" date="2020-09" db="EMBL/GenBank/DDBJ databases">
        <authorList>
            <person name="Sun Q."/>
            <person name="Ohkuma M."/>
        </authorList>
    </citation>
    <scope>NUCLEOTIDE SEQUENCE</scope>
    <source>
        <strain evidence="1">JCM 4518</strain>
    </source>
</reference>
<dbReference type="RefSeq" id="WP_189983294.1">
    <property type="nucleotide sequence ID" value="NZ_BMUL01000026.1"/>
</dbReference>
<evidence type="ECO:0000313" key="1">
    <source>
        <dbReference type="EMBL" id="GHB09792.1"/>
    </source>
</evidence>
<proteinExistence type="predicted"/>
<dbReference type="Proteomes" id="UP000644020">
    <property type="component" value="Unassembled WGS sequence"/>
</dbReference>
<name>A0A918T8H5_9ACTN</name>
<keyword evidence="2" id="KW-1185">Reference proteome</keyword>
<gene>
    <name evidence="1" type="ORF">GCM10010305_60810</name>
</gene>
<organism evidence="1 2">
    <name type="scientific">Streptomyces termitum</name>
    <dbReference type="NCBI Taxonomy" id="67368"/>
    <lineage>
        <taxon>Bacteria</taxon>
        <taxon>Bacillati</taxon>
        <taxon>Actinomycetota</taxon>
        <taxon>Actinomycetes</taxon>
        <taxon>Kitasatosporales</taxon>
        <taxon>Streptomycetaceae</taxon>
        <taxon>Streptomyces</taxon>
    </lineage>
</organism>